<dbReference type="NCBIfam" id="NF033493">
    <property type="entry name" value="MetS_like_NSS"/>
    <property type="match status" value="1"/>
</dbReference>
<evidence type="ECO:0008006" key="4">
    <source>
        <dbReference type="Google" id="ProtNLM"/>
    </source>
</evidence>
<dbReference type="eggNOG" id="ENOG5030SKU">
    <property type="taxonomic scope" value="Bacteria"/>
</dbReference>
<protein>
    <recommendedName>
        <fullName evidence="4">Methionine and alanine importer, small subunit</fullName>
    </recommendedName>
</protein>
<sequence>MTGPAITLMLVAIVIIWGGLAVSVTALVVRGRREDKEARAQALAVAREHLRHPEDSGQGH</sequence>
<evidence type="ECO:0000313" key="3">
    <source>
        <dbReference type="Proteomes" id="UP000002941"/>
    </source>
</evidence>
<name>J1H221_9ACTO</name>
<dbReference type="AlphaFoldDB" id="J1H221"/>
<dbReference type="InterPro" id="IPR031596">
    <property type="entry name" value="MaAIMP_sms"/>
</dbReference>
<comment type="caution">
    <text evidence="2">The sequence shown here is derived from an EMBL/GenBank/DDBJ whole genome shotgun (WGS) entry which is preliminary data.</text>
</comment>
<dbReference type="Pfam" id="PF16951">
    <property type="entry name" value="MaAIMP_sms"/>
    <property type="match status" value="1"/>
</dbReference>
<dbReference type="EMBL" id="AKFT01000177">
    <property type="protein sequence ID" value="EJF39515.1"/>
    <property type="molecule type" value="Genomic_DNA"/>
</dbReference>
<proteinExistence type="predicted"/>
<dbReference type="OrthoDB" id="6712920at2"/>
<keyword evidence="3" id="KW-1185">Reference proteome</keyword>
<dbReference type="RefSeq" id="WP_008732755.1">
    <property type="nucleotide sequence ID" value="NZ_AKFT01000177.1"/>
</dbReference>
<keyword evidence="1" id="KW-0472">Membrane</keyword>
<evidence type="ECO:0000256" key="1">
    <source>
        <dbReference type="SAM" id="Phobius"/>
    </source>
</evidence>
<reference evidence="2 3" key="1">
    <citation type="submission" date="2012-05" db="EMBL/GenBank/DDBJ databases">
        <authorList>
            <person name="Harkins D.M."/>
            <person name="Madupu R."/>
            <person name="Durkin A.S."/>
            <person name="Torralba M."/>
            <person name="Methe B."/>
            <person name="Sutton G.G."/>
            <person name="Nelson K.E."/>
        </authorList>
    </citation>
    <scope>NUCLEOTIDE SEQUENCE [LARGE SCALE GENOMIC DNA]</scope>
    <source>
        <strain evidence="2 3">F0489</strain>
    </source>
</reference>
<organism evidence="2 3">
    <name type="scientific">Actinomyces massiliensis F0489</name>
    <dbReference type="NCBI Taxonomy" id="1125718"/>
    <lineage>
        <taxon>Bacteria</taxon>
        <taxon>Bacillati</taxon>
        <taxon>Actinomycetota</taxon>
        <taxon>Actinomycetes</taxon>
        <taxon>Actinomycetales</taxon>
        <taxon>Actinomycetaceae</taxon>
        <taxon>Actinomyces</taxon>
    </lineage>
</organism>
<dbReference type="Proteomes" id="UP000002941">
    <property type="component" value="Unassembled WGS sequence"/>
</dbReference>
<keyword evidence="1" id="KW-0812">Transmembrane</keyword>
<dbReference type="PATRIC" id="fig|1125718.3.peg.2281"/>
<evidence type="ECO:0000313" key="2">
    <source>
        <dbReference type="EMBL" id="EJF39515.1"/>
    </source>
</evidence>
<feature type="transmembrane region" description="Helical" evidence="1">
    <location>
        <begin position="6"/>
        <end position="29"/>
    </location>
</feature>
<keyword evidence="1" id="KW-1133">Transmembrane helix</keyword>
<accession>J1H221</accession>
<gene>
    <name evidence="2" type="ORF">HMPREF1318_0111</name>
</gene>